<organism evidence="11 12">
    <name type="scientific">Rhizobium halophytocola</name>
    <dbReference type="NCBI Taxonomy" id="735519"/>
    <lineage>
        <taxon>Bacteria</taxon>
        <taxon>Pseudomonadati</taxon>
        <taxon>Pseudomonadota</taxon>
        <taxon>Alphaproteobacteria</taxon>
        <taxon>Hyphomicrobiales</taxon>
        <taxon>Rhizobiaceae</taxon>
        <taxon>Rhizobium/Agrobacterium group</taxon>
        <taxon>Rhizobium</taxon>
    </lineage>
</organism>
<name>A0ABS4E2C6_9HYPH</name>
<feature type="chain" id="PRO_5047133002" description="Parvulin-like PPIase" evidence="9">
    <location>
        <begin position="25"/>
        <end position="290"/>
    </location>
</feature>
<reference evidence="11 12" key="1">
    <citation type="submission" date="2021-03" db="EMBL/GenBank/DDBJ databases">
        <title>Genomic Encyclopedia of Type Strains, Phase IV (KMG-IV): sequencing the most valuable type-strain genomes for metagenomic binning, comparative biology and taxonomic classification.</title>
        <authorList>
            <person name="Goeker M."/>
        </authorList>
    </citation>
    <scope>NUCLEOTIDE SEQUENCE [LARGE SCALE GENOMIC DNA]</scope>
    <source>
        <strain evidence="11 12">DSM 21600</strain>
    </source>
</reference>
<dbReference type="PANTHER" id="PTHR47245">
    <property type="entry name" value="PEPTIDYLPROLYL ISOMERASE"/>
    <property type="match status" value="1"/>
</dbReference>
<evidence type="ECO:0000256" key="1">
    <source>
        <dbReference type="ARBA" id="ARBA00000971"/>
    </source>
</evidence>
<dbReference type="GO" id="GO:0003755">
    <property type="term" value="F:peptidyl-prolyl cis-trans isomerase activity"/>
    <property type="evidence" value="ECO:0007669"/>
    <property type="project" value="UniProtKB-EC"/>
</dbReference>
<evidence type="ECO:0000256" key="4">
    <source>
        <dbReference type="ARBA" id="ARBA00018370"/>
    </source>
</evidence>
<evidence type="ECO:0000259" key="10">
    <source>
        <dbReference type="PROSITE" id="PS50198"/>
    </source>
</evidence>
<dbReference type="Pfam" id="PF00639">
    <property type="entry name" value="Rotamase"/>
    <property type="match status" value="1"/>
</dbReference>
<evidence type="ECO:0000256" key="9">
    <source>
        <dbReference type="SAM" id="SignalP"/>
    </source>
</evidence>
<evidence type="ECO:0000313" key="11">
    <source>
        <dbReference type="EMBL" id="MBP1852073.1"/>
    </source>
</evidence>
<dbReference type="Proteomes" id="UP000759443">
    <property type="component" value="Unassembled WGS sequence"/>
</dbReference>
<gene>
    <name evidence="11" type="ORF">J2Z17_003528</name>
</gene>
<feature type="signal peptide" evidence="9">
    <location>
        <begin position="1"/>
        <end position="24"/>
    </location>
</feature>
<evidence type="ECO:0000256" key="3">
    <source>
        <dbReference type="ARBA" id="ARBA00013194"/>
    </source>
</evidence>
<dbReference type="PANTHER" id="PTHR47245:SF2">
    <property type="entry name" value="PEPTIDYL-PROLYL CIS-TRANS ISOMERASE HP_0175-RELATED"/>
    <property type="match status" value="1"/>
</dbReference>
<dbReference type="EC" id="5.2.1.8" evidence="3"/>
<evidence type="ECO:0000256" key="8">
    <source>
        <dbReference type="PROSITE-ProRule" id="PRU00278"/>
    </source>
</evidence>
<keyword evidence="9" id="KW-0732">Signal</keyword>
<accession>A0ABS4E2C6</accession>
<sequence length="290" mass="32030">MLRYHALALTACLGLLGAPALAVADDATDPVVATVGSLEIHKSELDLAVANLDPQLAQLPDEQKKVAALSSAIDVKLLAGDAVKEGLDKDAEFQRRLAFIKDRELHNAYFKKHVIDGVTDDEVKARYEKEIASLPKQEEVHARHILVKTEDEAKAIIKDLDAGKDFAEIAKEKSTDPSKSDGGDLGYFTKGRMVPEFEKAAFALKPGEYTKTPVKTQFGYHVIKVEDTRTAPPPKLEAVQDQVRQLVMRDKYLALIAKAKTDTKVEIMDEDLRKGYEEVSKQQPDEAPKP</sequence>
<comment type="catalytic activity">
    <reaction evidence="1">
        <text>[protein]-peptidylproline (omega=180) = [protein]-peptidylproline (omega=0)</text>
        <dbReference type="Rhea" id="RHEA:16237"/>
        <dbReference type="Rhea" id="RHEA-COMP:10747"/>
        <dbReference type="Rhea" id="RHEA-COMP:10748"/>
        <dbReference type="ChEBI" id="CHEBI:83833"/>
        <dbReference type="ChEBI" id="CHEBI:83834"/>
        <dbReference type="EC" id="5.2.1.8"/>
    </reaction>
</comment>
<dbReference type="InterPro" id="IPR050245">
    <property type="entry name" value="PrsA_foldase"/>
</dbReference>
<keyword evidence="12" id="KW-1185">Reference proteome</keyword>
<evidence type="ECO:0000313" key="12">
    <source>
        <dbReference type="Proteomes" id="UP000759443"/>
    </source>
</evidence>
<dbReference type="Gene3D" id="1.10.8.1040">
    <property type="match status" value="1"/>
</dbReference>
<protein>
    <recommendedName>
        <fullName evidence="4">Parvulin-like PPIase</fullName>
        <ecNumber evidence="3">5.2.1.8</ecNumber>
    </recommendedName>
    <alternativeName>
        <fullName evidence="6">Peptidyl-prolyl cis-trans isomerase plp</fullName>
    </alternativeName>
    <alternativeName>
        <fullName evidence="7">Rotamase plp</fullName>
    </alternativeName>
</protein>
<keyword evidence="5 8" id="KW-0697">Rotamase</keyword>
<dbReference type="Gene3D" id="3.10.50.40">
    <property type="match status" value="1"/>
</dbReference>
<comment type="similarity">
    <text evidence="2">Belongs to the PpiC/parvulin rotamase family.</text>
</comment>
<dbReference type="SUPFAM" id="SSF109998">
    <property type="entry name" value="Triger factor/SurA peptide-binding domain-like"/>
    <property type="match status" value="1"/>
</dbReference>
<evidence type="ECO:0000256" key="2">
    <source>
        <dbReference type="ARBA" id="ARBA00007656"/>
    </source>
</evidence>
<dbReference type="InterPro" id="IPR000297">
    <property type="entry name" value="PPIase_PpiC"/>
</dbReference>
<evidence type="ECO:0000256" key="5">
    <source>
        <dbReference type="ARBA" id="ARBA00023110"/>
    </source>
</evidence>
<dbReference type="InterPro" id="IPR046357">
    <property type="entry name" value="PPIase_dom_sf"/>
</dbReference>
<evidence type="ECO:0000256" key="7">
    <source>
        <dbReference type="ARBA" id="ARBA00031484"/>
    </source>
</evidence>
<dbReference type="SUPFAM" id="SSF54534">
    <property type="entry name" value="FKBP-like"/>
    <property type="match status" value="1"/>
</dbReference>
<evidence type="ECO:0000256" key="6">
    <source>
        <dbReference type="ARBA" id="ARBA00030642"/>
    </source>
</evidence>
<dbReference type="InterPro" id="IPR027304">
    <property type="entry name" value="Trigger_fact/SurA_dom_sf"/>
</dbReference>
<keyword evidence="8 11" id="KW-0413">Isomerase</keyword>
<comment type="caution">
    <text evidence="11">The sequence shown here is derived from an EMBL/GenBank/DDBJ whole genome shotgun (WGS) entry which is preliminary data.</text>
</comment>
<proteinExistence type="inferred from homology"/>
<dbReference type="EMBL" id="JAGGJU010000010">
    <property type="protein sequence ID" value="MBP1852073.1"/>
    <property type="molecule type" value="Genomic_DNA"/>
</dbReference>
<dbReference type="RefSeq" id="WP_209946922.1">
    <property type="nucleotide sequence ID" value="NZ_JAGGJU010000010.1"/>
</dbReference>
<dbReference type="PROSITE" id="PS50198">
    <property type="entry name" value="PPIC_PPIASE_2"/>
    <property type="match status" value="1"/>
</dbReference>
<feature type="domain" description="PpiC" evidence="10">
    <location>
        <begin position="137"/>
        <end position="227"/>
    </location>
</feature>